<dbReference type="InterPro" id="IPR003190">
    <property type="entry name" value="Asp_decarbox"/>
</dbReference>
<dbReference type="RefSeq" id="WP_317941496.1">
    <property type="nucleotide sequence ID" value="NZ_JAUBDI010000001.1"/>
</dbReference>
<dbReference type="SUPFAM" id="SSF50692">
    <property type="entry name" value="ADC-like"/>
    <property type="match status" value="1"/>
</dbReference>
<evidence type="ECO:0000256" key="2">
    <source>
        <dbReference type="ARBA" id="ARBA00022655"/>
    </source>
</evidence>
<protein>
    <recommendedName>
        <fullName evidence="9">Aspartate 1-decarboxylase</fullName>
        <ecNumber evidence="9">4.1.1.11</ecNumber>
    </recommendedName>
    <alternativeName>
        <fullName evidence="9">Aspartate alpha-decarboxylase</fullName>
    </alternativeName>
    <component>
        <recommendedName>
            <fullName evidence="9">Aspartate 1-decarboxylase beta chain</fullName>
        </recommendedName>
    </component>
    <component>
        <recommendedName>
            <fullName evidence="9">Aspartate 1-decarboxylase alpha chain</fullName>
        </recommendedName>
    </component>
</protein>
<evidence type="ECO:0000256" key="9">
    <source>
        <dbReference type="HAMAP-Rule" id="MF_00446"/>
    </source>
</evidence>
<feature type="chain" id="PRO_5044910789" description="Aspartate 1-decarboxylase beta chain" evidence="9">
    <location>
        <begin position="1"/>
        <end position="24"/>
    </location>
</feature>
<sequence>MFRMMMNSKLHRATVTEANLNYVGSITIDRDLLDAAGMLPNEKVHIVNNNNGARFETYIIEGERGSGVICVNGAAARLVQPGDIVIIISYVYVTDQEAATHEPTVLLMDEKNRIQQVMKEVAGVEA</sequence>
<dbReference type="PANTHER" id="PTHR21012">
    <property type="entry name" value="ASPARTATE 1-DECARBOXYLASE"/>
    <property type="match status" value="1"/>
</dbReference>
<gene>
    <name evidence="9 10" type="primary">panD</name>
    <name evidence="10" type="ORF">QT711_00295</name>
</gene>
<keyword evidence="4 9" id="KW-0068">Autocatalytic cleavage</keyword>
<keyword evidence="11" id="KW-1185">Reference proteome</keyword>
<dbReference type="CDD" id="cd06919">
    <property type="entry name" value="Asp_decarbox"/>
    <property type="match status" value="1"/>
</dbReference>
<comment type="subcellular location">
    <subcellularLocation>
        <location evidence="9">Cytoplasm</location>
    </subcellularLocation>
</comment>
<comment type="similarity">
    <text evidence="9">Belongs to the PanD family.</text>
</comment>
<comment type="PTM">
    <text evidence="9">Is synthesized initially as an inactive proenzyme, which is activated by self-cleavage at a specific serine bond to produce a beta-subunit with a hydroxyl group at its C-terminus and an alpha-subunit with a pyruvoyl group at its N-terminus.</text>
</comment>
<dbReference type="Gene3D" id="2.40.40.20">
    <property type="match status" value="1"/>
</dbReference>
<dbReference type="PIRSF" id="PIRSF006246">
    <property type="entry name" value="Asp_decarbox"/>
    <property type="match status" value="1"/>
</dbReference>
<comment type="catalytic activity">
    <reaction evidence="9">
        <text>L-aspartate + H(+) = beta-alanine + CO2</text>
        <dbReference type="Rhea" id="RHEA:19497"/>
        <dbReference type="ChEBI" id="CHEBI:15378"/>
        <dbReference type="ChEBI" id="CHEBI:16526"/>
        <dbReference type="ChEBI" id="CHEBI:29991"/>
        <dbReference type="ChEBI" id="CHEBI:57966"/>
        <dbReference type="EC" id="4.1.1.11"/>
    </reaction>
</comment>
<comment type="caution">
    <text evidence="10">The sequence shown here is derived from an EMBL/GenBank/DDBJ whole genome shotgun (WGS) entry which is preliminary data.</text>
</comment>
<feature type="modified residue" description="Pyruvic acid (Ser)" evidence="9">
    <location>
        <position position="25"/>
    </location>
</feature>
<feature type="active site" description="Proton donor" evidence="9">
    <location>
        <position position="58"/>
    </location>
</feature>
<evidence type="ECO:0000256" key="3">
    <source>
        <dbReference type="ARBA" id="ARBA00022793"/>
    </source>
</evidence>
<dbReference type="Proteomes" id="UP001282284">
    <property type="component" value="Unassembled WGS sequence"/>
</dbReference>
<dbReference type="GO" id="GO:0004068">
    <property type="term" value="F:aspartate 1-decarboxylase activity"/>
    <property type="evidence" value="ECO:0007669"/>
    <property type="project" value="UniProtKB-EC"/>
</dbReference>
<feature type="binding site" evidence="9">
    <location>
        <position position="57"/>
    </location>
    <ligand>
        <name>substrate</name>
    </ligand>
</feature>
<dbReference type="Pfam" id="PF02261">
    <property type="entry name" value="Asp_decarbox"/>
    <property type="match status" value="1"/>
</dbReference>
<keyword evidence="3 9" id="KW-0210">Decarboxylase</keyword>
<keyword evidence="8 9" id="KW-0670">Pyruvate</keyword>
<dbReference type="InterPro" id="IPR009010">
    <property type="entry name" value="Asp_de-COase-like_dom_sf"/>
</dbReference>
<comment type="cofactor">
    <cofactor evidence="9">
        <name>pyruvate</name>
        <dbReference type="ChEBI" id="CHEBI:15361"/>
    </cofactor>
    <text evidence="9">Binds 1 pyruvoyl group covalently per subunit.</text>
</comment>
<comment type="subunit">
    <text evidence="9">Heterooctamer of four alpha and four beta subunits.</text>
</comment>
<dbReference type="HAMAP" id="MF_00446">
    <property type="entry name" value="PanD"/>
    <property type="match status" value="1"/>
</dbReference>
<keyword evidence="2 9" id="KW-0566">Pantothenate biosynthesis</keyword>
<accession>A0ABU4G3Q9</accession>
<organism evidence="10 11">
    <name type="scientific">Sporosarcina saromensis</name>
    <dbReference type="NCBI Taxonomy" id="359365"/>
    <lineage>
        <taxon>Bacteria</taxon>
        <taxon>Bacillati</taxon>
        <taxon>Bacillota</taxon>
        <taxon>Bacilli</taxon>
        <taxon>Bacillales</taxon>
        <taxon>Caryophanaceae</taxon>
        <taxon>Sporosarcina</taxon>
    </lineage>
</organism>
<keyword evidence="7 9" id="KW-0704">Schiff base</keyword>
<evidence type="ECO:0000256" key="8">
    <source>
        <dbReference type="ARBA" id="ARBA00023317"/>
    </source>
</evidence>
<evidence type="ECO:0000256" key="7">
    <source>
        <dbReference type="ARBA" id="ARBA00023270"/>
    </source>
</evidence>
<reference evidence="10 11" key="1">
    <citation type="submission" date="2023-06" db="EMBL/GenBank/DDBJ databases">
        <title>Sporosarcina sp. nov., isolated from Korean traditional fermented seafood 'Jeotgal'.</title>
        <authorList>
            <person name="Yang A.I."/>
            <person name="Shin N.-R."/>
        </authorList>
    </citation>
    <scope>NUCLEOTIDE SEQUENCE [LARGE SCALE GENOMIC DNA]</scope>
    <source>
        <strain evidence="10 11">KCTC13119</strain>
    </source>
</reference>
<evidence type="ECO:0000313" key="10">
    <source>
        <dbReference type="EMBL" id="MDW0111601.1"/>
    </source>
</evidence>
<proteinExistence type="inferred from homology"/>
<comment type="pathway">
    <text evidence="9">Cofactor biosynthesis; (R)-pantothenate biosynthesis; beta-alanine from L-aspartate: step 1/1.</text>
</comment>
<evidence type="ECO:0000256" key="5">
    <source>
        <dbReference type="ARBA" id="ARBA00023145"/>
    </source>
</evidence>
<keyword evidence="6 9" id="KW-0456">Lyase</keyword>
<dbReference type="PANTHER" id="PTHR21012:SF0">
    <property type="entry name" value="ASPARTATE 1-DECARBOXYLASE"/>
    <property type="match status" value="1"/>
</dbReference>
<evidence type="ECO:0000256" key="4">
    <source>
        <dbReference type="ARBA" id="ARBA00022813"/>
    </source>
</evidence>
<evidence type="ECO:0000313" key="11">
    <source>
        <dbReference type="Proteomes" id="UP001282284"/>
    </source>
</evidence>
<feature type="active site" description="Schiff-base intermediate with substrate; via pyruvic acid" evidence="9">
    <location>
        <position position="25"/>
    </location>
</feature>
<evidence type="ECO:0000256" key="1">
    <source>
        <dbReference type="ARBA" id="ARBA00022490"/>
    </source>
</evidence>
<evidence type="ECO:0000256" key="6">
    <source>
        <dbReference type="ARBA" id="ARBA00023239"/>
    </source>
</evidence>
<keyword evidence="1 9" id="KW-0963">Cytoplasm</keyword>
<comment type="function">
    <text evidence="9">Catalyzes the pyruvoyl-dependent decarboxylation of aspartate to produce beta-alanine.</text>
</comment>
<dbReference type="EMBL" id="JAUBDI010000001">
    <property type="protein sequence ID" value="MDW0111601.1"/>
    <property type="molecule type" value="Genomic_DNA"/>
</dbReference>
<dbReference type="NCBIfam" id="TIGR00223">
    <property type="entry name" value="panD"/>
    <property type="match status" value="1"/>
</dbReference>
<keyword evidence="5 9" id="KW-0865">Zymogen</keyword>
<name>A0ABU4G3Q9_9BACL</name>
<feature type="chain" id="PRO_5044910788" description="Aspartate 1-decarboxylase alpha chain" evidence="9">
    <location>
        <begin position="25"/>
        <end position="126"/>
    </location>
</feature>
<dbReference type="EC" id="4.1.1.11" evidence="9"/>
<feature type="binding site" evidence="9">
    <location>
        <begin position="73"/>
        <end position="75"/>
    </location>
    <ligand>
        <name>substrate</name>
    </ligand>
</feature>